<organism evidence="1 2">
    <name type="scientific">Panicum virgatum</name>
    <name type="common">Blackwell switchgrass</name>
    <dbReference type="NCBI Taxonomy" id="38727"/>
    <lineage>
        <taxon>Eukaryota</taxon>
        <taxon>Viridiplantae</taxon>
        <taxon>Streptophyta</taxon>
        <taxon>Embryophyta</taxon>
        <taxon>Tracheophyta</taxon>
        <taxon>Spermatophyta</taxon>
        <taxon>Magnoliopsida</taxon>
        <taxon>Liliopsida</taxon>
        <taxon>Poales</taxon>
        <taxon>Poaceae</taxon>
        <taxon>PACMAD clade</taxon>
        <taxon>Panicoideae</taxon>
        <taxon>Panicodae</taxon>
        <taxon>Paniceae</taxon>
        <taxon>Panicinae</taxon>
        <taxon>Panicum</taxon>
        <taxon>Panicum sect. Hiantes</taxon>
    </lineage>
</organism>
<reference evidence="1" key="1">
    <citation type="submission" date="2020-05" db="EMBL/GenBank/DDBJ databases">
        <title>WGS assembly of Panicum virgatum.</title>
        <authorList>
            <person name="Lovell J.T."/>
            <person name="Jenkins J."/>
            <person name="Shu S."/>
            <person name="Juenger T.E."/>
            <person name="Schmutz J."/>
        </authorList>
    </citation>
    <scope>NUCLEOTIDE SEQUENCE</scope>
    <source>
        <strain evidence="1">AP13</strain>
    </source>
</reference>
<evidence type="ECO:0000313" key="1">
    <source>
        <dbReference type="EMBL" id="KAG2542111.1"/>
    </source>
</evidence>
<proteinExistence type="predicted"/>
<keyword evidence="2" id="KW-1185">Reference proteome</keyword>
<evidence type="ECO:0000313" key="2">
    <source>
        <dbReference type="Proteomes" id="UP000823388"/>
    </source>
</evidence>
<sequence length="172" mass="18837">MRAGATILEDSDAIVLTILCLSEGFNRGSARGPIRASLSVVLPSWTNNLQLLLFSFLQASDLPQPSRRRGQRIQVTACLPAPVTHTRRGWCVLGHQPVVTVTLCVPVRRLRRCVGLLVVAVAAVSSSCMAWSSCSLASVRVWDSVALRADEQPSRLHSVFLPAENYWCGRTR</sequence>
<dbReference type="EMBL" id="CM029054">
    <property type="protein sequence ID" value="KAG2542111.1"/>
    <property type="molecule type" value="Genomic_DNA"/>
</dbReference>
<name>A0A8T0MXB0_PANVG</name>
<comment type="caution">
    <text evidence="1">The sequence shown here is derived from an EMBL/GenBank/DDBJ whole genome shotgun (WGS) entry which is preliminary data.</text>
</comment>
<dbReference type="AlphaFoldDB" id="A0A8T0MXB0"/>
<gene>
    <name evidence="1" type="ORF">PVAP13_9NG569514</name>
</gene>
<dbReference type="Proteomes" id="UP000823388">
    <property type="component" value="Chromosome 9N"/>
</dbReference>
<accession>A0A8T0MXB0</accession>
<protein>
    <submittedName>
        <fullName evidence="1">Uncharacterized protein</fullName>
    </submittedName>
</protein>